<feature type="domain" description="Zinc knuckle CX2CX4HX4C" evidence="1">
    <location>
        <begin position="8"/>
        <end position="52"/>
    </location>
</feature>
<dbReference type="InterPro" id="IPR036691">
    <property type="entry name" value="Endo/exonu/phosph_ase_sf"/>
</dbReference>
<dbReference type="AlphaFoldDB" id="A0AAW2NWR1"/>
<dbReference type="Pfam" id="PF14392">
    <property type="entry name" value="zf-CCHC_4"/>
    <property type="match status" value="1"/>
</dbReference>
<proteinExistence type="predicted"/>
<evidence type="ECO:0000313" key="2">
    <source>
        <dbReference type="EMBL" id="KAL0347999.1"/>
    </source>
</evidence>
<dbReference type="SUPFAM" id="SSF56219">
    <property type="entry name" value="DNase I-like"/>
    <property type="match status" value="1"/>
</dbReference>
<dbReference type="Gene3D" id="3.60.10.10">
    <property type="entry name" value="Endonuclease/exonuclease/phosphatase"/>
    <property type="match status" value="1"/>
</dbReference>
<reference evidence="2" key="2">
    <citation type="journal article" date="2024" name="Plant">
        <title>Genomic evolution and insights into agronomic trait innovations of Sesamum species.</title>
        <authorList>
            <person name="Miao H."/>
            <person name="Wang L."/>
            <person name="Qu L."/>
            <person name="Liu H."/>
            <person name="Sun Y."/>
            <person name="Le M."/>
            <person name="Wang Q."/>
            <person name="Wei S."/>
            <person name="Zheng Y."/>
            <person name="Lin W."/>
            <person name="Duan Y."/>
            <person name="Cao H."/>
            <person name="Xiong S."/>
            <person name="Wang X."/>
            <person name="Wei L."/>
            <person name="Li C."/>
            <person name="Ma Q."/>
            <person name="Ju M."/>
            <person name="Zhao R."/>
            <person name="Li G."/>
            <person name="Mu C."/>
            <person name="Tian Q."/>
            <person name="Mei H."/>
            <person name="Zhang T."/>
            <person name="Gao T."/>
            <person name="Zhang H."/>
        </authorList>
    </citation>
    <scope>NUCLEOTIDE SEQUENCE</scope>
    <source>
        <strain evidence="2">G01</strain>
    </source>
</reference>
<gene>
    <name evidence="2" type="ORF">Sangu_1027700</name>
</gene>
<sequence length="312" mass="35715">MRIRVSVEVSKPLKRVLKLRTTLADEQLLSFTYERLPNFCYLCGCLGHLSKFTDPGEATSFGPWMRATNLPTGCNRPLALSRNMPIPQFSSLDQKSFTSPLTRPPYGHTAKGASIFGAFSSPATSHPQSFGPKHIDVTVYLDSDVEAWRFIDFYGIADTTNRHVSWDLLSNLKRQSRRPWLVAGDFNDILYNSEKQGGHPRPIWKMRRFREALSAVDLYDLGYEGDQFTWCNHHLEPDTIYERLDRACADPVWRSRFPSIVVCHIPTILSDHAVTLVDSENTPRPPWIKHKPFWFEGAWVSPSDCEQIVRES</sequence>
<protein>
    <recommendedName>
        <fullName evidence="1">Zinc knuckle CX2CX4HX4C domain-containing protein</fullName>
    </recommendedName>
</protein>
<reference evidence="2" key="1">
    <citation type="submission" date="2020-06" db="EMBL/GenBank/DDBJ databases">
        <authorList>
            <person name="Li T."/>
            <person name="Hu X."/>
            <person name="Zhang T."/>
            <person name="Song X."/>
            <person name="Zhang H."/>
            <person name="Dai N."/>
            <person name="Sheng W."/>
            <person name="Hou X."/>
            <person name="Wei L."/>
        </authorList>
    </citation>
    <scope>NUCLEOTIDE SEQUENCE</scope>
    <source>
        <strain evidence="2">G01</strain>
        <tissue evidence="2">Leaf</tissue>
    </source>
</reference>
<name>A0AAW2NWR1_9LAMI</name>
<organism evidence="2">
    <name type="scientific">Sesamum angustifolium</name>
    <dbReference type="NCBI Taxonomy" id="2727405"/>
    <lineage>
        <taxon>Eukaryota</taxon>
        <taxon>Viridiplantae</taxon>
        <taxon>Streptophyta</taxon>
        <taxon>Embryophyta</taxon>
        <taxon>Tracheophyta</taxon>
        <taxon>Spermatophyta</taxon>
        <taxon>Magnoliopsida</taxon>
        <taxon>eudicotyledons</taxon>
        <taxon>Gunneridae</taxon>
        <taxon>Pentapetalae</taxon>
        <taxon>asterids</taxon>
        <taxon>lamiids</taxon>
        <taxon>Lamiales</taxon>
        <taxon>Pedaliaceae</taxon>
        <taxon>Sesamum</taxon>
    </lineage>
</organism>
<evidence type="ECO:0000259" key="1">
    <source>
        <dbReference type="Pfam" id="PF14392"/>
    </source>
</evidence>
<accession>A0AAW2NWR1</accession>
<comment type="caution">
    <text evidence="2">The sequence shown here is derived from an EMBL/GenBank/DDBJ whole genome shotgun (WGS) entry which is preliminary data.</text>
</comment>
<dbReference type="EMBL" id="JACGWK010000006">
    <property type="protein sequence ID" value="KAL0347999.1"/>
    <property type="molecule type" value="Genomic_DNA"/>
</dbReference>
<dbReference type="InterPro" id="IPR025836">
    <property type="entry name" value="Zn_knuckle_CX2CX4HX4C"/>
</dbReference>
<dbReference type="PANTHER" id="PTHR33710">
    <property type="entry name" value="BNAC02G09200D PROTEIN"/>
    <property type="match status" value="1"/>
</dbReference>
<dbReference type="PANTHER" id="PTHR33710:SF71">
    <property type="entry name" value="ENDONUCLEASE_EXONUCLEASE_PHOSPHATASE DOMAIN-CONTAINING PROTEIN"/>
    <property type="match status" value="1"/>
</dbReference>